<dbReference type="AlphaFoldDB" id="A0A453HZR0"/>
<proteinExistence type="predicted"/>
<name>A0A453HZR0_AEGTS</name>
<dbReference type="EnsemblPlants" id="AET4Gv20375300.1">
    <property type="protein sequence ID" value="AET4Gv20375300.1"/>
    <property type="gene ID" value="AET4Gv20375300"/>
</dbReference>
<protein>
    <submittedName>
        <fullName evidence="1">Uncharacterized protein</fullName>
    </submittedName>
</protein>
<evidence type="ECO:0000313" key="1">
    <source>
        <dbReference type="EnsemblPlants" id="AET4Gv20375300.1"/>
    </source>
</evidence>
<sequence>MNDSGPHEEPTDPAADPFAPNHAEPLVLPRALAIFLCPHFRCWIPSLFLSDPALLFLLFWLARDVSPLVLVGRPRRHQRTPLSLSQRSKSWQRCVCAEVESLRVAWAVTNGARRR</sequence>
<keyword evidence="2" id="KW-1185">Reference proteome</keyword>
<reference evidence="1" key="4">
    <citation type="submission" date="2019-03" db="UniProtKB">
        <authorList>
            <consortium name="EnsemblPlants"/>
        </authorList>
    </citation>
    <scope>IDENTIFICATION</scope>
</reference>
<reference evidence="1" key="3">
    <citation type="journal article" date="2017" name="Nature">
        <title>Genome sequence of the progenitor of the wheat D genome Aegilops tauschii.</title>
        <authorList>
            <person name="Luo M.C."/>
            <person name="Gu Y.Q."/>
            <person name="Puiu D."/>
            <person name="Wang H."/>
            <person name="Twardziok S.O."/>
            <person name="Deal K.R."/>
            <person name="Huo N."/>
            <person name="Zhu T."/>
            <person name="Wang L."/>
            <person name="Wang Y."/>
            <person name="McGuire P.E."/>
            <person name="Liu S."/>
            <person name="Long H."/>
            <person name="Ramasamy R.K."/>
            <person name="Rodriguez J.C."/>
            <person name="Van S.L."/>
            <person name="Yuan L."/>
            <person name="Wang Z."/>
            <person name="Xia Z."/>
            <person name="Xiao L."/>
            <person name="Anderson O.D."/>
            <person name="Ouyang S."/>
            <person name="Liang Y."/>
            <person name="Zimin A.V."/>
            <person name="Pertea G."/>
            <person name="Qi P."/>
            <person name="Bennetzen J.L."/>
            <person name="Dai X."/>
            <person name="Dawson M.W."/>
            <person name="Muller H.G."/>
            <person name="Kugler K."/>
            <person name="Rivarola-Duarte L."/>
            <person name="Spannagl M."/>
            <person name="Mayer K.F.X."/>
            <person name="Lu F.H."/>
            <person name="Bevan M.W."/>
            <person name="Leroy P."/>
            <person name="Li P."/>
            <person name="You F.M."/>
            <person name="Sun Q."/>
            <person name="Liu Z."/>
            <person name="Lyons E."/>
            <person name="Wicker T."/>
            <person name="Salzberg S.L."/>
            <person name="Devos K.M."/>
            <person name="Dvorak J."/>
        </authorList>
    </citation>
    <scope>NUCLEOTIDE SEQUENCE [LARGE SCALE GENOMIC DNA]</scope>
    <source>
        <strain evidence="1">cv. AL8/78</strain>
    </source>
</reference>
<dbReference type="Gramene" id="AET4Gv20375300.1">
    <property type="protein sequence ID" value="AET4Gv20375300.1"/>
    <property type="gene ID" value="AET4Gv20375300"/>
</dbReference>
<accession>A0A453HZR0</accession>
<reference evidence="1" key="5">
    <citation type="journal article" date="2021" name="G3 (Bethesda)">
        <title>Aegilops tauschii genome assembly Aet v5.0 features greater sequence contiguity and improved annotation.</title>
        <authorList>
            <person name="Wang L."/>
            <person name="Zhu T."/>
            <person name="Rodriguez J.C."/>
            <person name="Deal K.R."/>
            <person name="Dubcovsky J."/>
            <person name="McGuire P.E."/>
            <person name="Lux T."/>
            <person name="Spannagl M."/>
            <person name="Mayer K.F.X."/>
            <person name="Baldrich P."/>
            <person name="Meyers B.C."/>
            <person name="Huo N."/>
            <person name="Gu Y.Q."/>
            <person name="Zhou H."/>
            <person name="Devos K.M."/>
            <person name="Bennetzen J.L."/>
            <person name="Unver T."/>
            <person name="Budak H."/>
            <person name="Gulick P.J."/>
            <person name="Galiba G."/>
            <person name="Kalapos B."/>
            <person name="Nelson D.R."/>
            <person name="Li P."/>
            <person name="You F.M."/>
            <person name="Luo M.C."/>
            <person name="Dvorak J."/>
        </authorList>
    </citation>
    <scope>NUCLEOTIDE SEQUENCE [LARGE SCALE GENOMIC DNA]</scope>
    <source>
        <strain evidence="1">cv. AL8/78</strain>
    </source>
</reference>
<evidence type="ECO:0000313" key="2">
    <source>
        <dbReference type="Proteomes" id="UP000015105"/>
    </source>
</evidence>
<reference evidence="2" key="2">
    <citation type="journal article" date="2017" name="Nat. Plants">
        <title>The Aegilops tauschii genome reveals multiple impacts of transposons.</title>
        <authorList>
            <person name="Zhao G."/>
            <person name="Zou C."/>
            <person name="Li K."/>
            <person name="Wang K."/>
            <person name="Li T."/>
            <person name="Gao L."/>
            <person name="Zhang X."/>
            <person name="Wang H."/>
            <person name="Yang Z."/>
            <person name="Liu X."/>
            <person name="Jiang W."/>
            <person name="Mao L."/>
            <person name="Kong X."/>
            <person name="Jiao Y."/>
            <person name="Jia J."/>
        </authorList>
    </citation>
    <scope>NUCLEOTIDE SEQUENCE [LARGE SCALE GENOMIC DNA]</scope>
    <source>
        <strain evidence="2">cv. AL8/78</strain>
    </source>
</reference>
<dbReference type="Proteomes" id="UP000015105">
    <property type="component" value="Chromosome 4D"/>
</dbReference>
<organism evidence="1 2">
    <name type="scientific">Aegilops tauschii subsp. strangulata</name>
    <name type="common">Goatgrass</name>
    <dbReference type="NCBI Taxonomy" id="200361"/>
    <lineage>
        <taxon>Eukaryota</taxon>
        <taxon>Viridiplantae</taxon>
        <taxon>Streptophyta</taxon>
        <taxon>Embryophyta</taxon>
        <taxon>Tracheophyta</taxon>
        <taxon>Spermatophyta</taxon>
        <taxon>Magnoliopsida</taxon>
        <taxon>Liliopsida</taxon>
        <taxon>Poales</taxon>
        <taxon>Poaceae</taxon>
        <taxon>BOP clade</taxon>
        <taxon>Pooideae</taxon>
        <taxon>Triticodae</taxon>
        <taxon>Triticeae</taxon>
        <taxon>Triticinae</taxon>
        <taxon>Aegilops</taxon>
    </lineage>
</organism>
<reference evidence="2" key="1">
    <citation type="journal article" date="2014" name="Science">
        <title>Ancient hybridizations among the ancestral genomes of bread wheat.</title>
        <authorList>
            <consortium name="International Wheat Genome Sequencing Consortium,"/>
            <person name="Marcussen T."/>
            <person name="Sandve S.R."/>
            <person name="Heier L."/>
            <person name="Spannagl M."/>
            <person name="Pfeifer M."/>
            <person name="Jakobsen K.S."/>
            <person name="Wulff B.B."/>
            <person name="Steuernagel B."/>
            <person name="Mayer K.F."/>
            <person name="Olsen O.A."/>
        </authorList>
    </citation>
    <scope>NUCLEOTIDE SEQUENCE [LARGE SCALE GENOMIC DNA]</scope>
    <source>
        <strain evidence="2">cv. AL8/78</strain>
    </source>
</reference>